<protein>
    <submittedName>
        <fullName evidence="2">Holin-like toxin</fullName>
    </submittedName>
</protein>
<dbReference type="InterPro" id="IPR031616">
    <property type="entry name" value="BsrE-like"/>
</dbReference>
<keyword evidence="1" id="KW-0812">Transmembrane</keyword>
<organism evidence="2 3">
    <name type="scientific">Lactiplantibacillus pentosus</name>
    <name type="common">Lactobacillus pentosus</name>
    <dbReference type="NCBI Taxonomy" id="1589"/>
    <lineage>
        <taxon>Bacteria</taxon>
        <taxon>Bacillati</taxon>
        <taxon>Bacillota</taxon>
        <taxon>Bacilli</taxon>
        <taxon>Lactobacillales</taxon>
        <taxon>Lactobacillaceae</taxon>
        <taxon>Lactiplantibacillus</taxon>
    </lineage>
</organism>
<name>A0AB37RN32_LACPE</name>
<dbReference type="RefSeq" id="WP_114602642.1">
    <property type="nucleotide sequence ID" value="NZ_RDCI01000036.1"/>
</dbReference>
<accession>A0AB37RN32</accession>
<evidence type="ECO:0000313" key="3">
    <source>
        <dbReference type="Proteomes" id="UP000281061"/>
    </source>
</evidence>
<sequence>MIFRKVSQSMSVFQTLSLMLLFGTFLIALLSYIDKHHK</sequence>
<proteinExistence type="predicted"/>
<dbReference type="Proteomes" id="UP000281061">
    <property type="component" value="Unassembled WGS sequence"/>
</dbReference>
<feature type="transmembrane region" description="Helical" evidence="1">
    <location>
        <begin position="12"/>
        <end position="33"/>
    </location>
</feature>
<dbReference type="Pfam" id="PF16935">
    <property type="entry name" value="Hol_Tox"/>
    <property type="match status" value="1"/>
</dbReference>
<dbReference type="AlphaFoldDB" id="A0AB37RN32"/>
<keyword evidence="1" id="KW-0472">Membrane</keyword>
<evidence type="ECO:0000256" key="1">
    <source>
        <dbReference type="SAM" id="Phobius"/>
    </source>
</evidence>
<comment type="caution">
    <text evidence="2">The sequence shown here is derived from an EMBL/GenBank/DDBJ whole genome shotgun (WGS) entry which is preliminary data.</text>
</comment>
<evidence type="ECO:0000313" key="2">
    <source>
        <dbReference type="EMBL" id="RMW57040.1"/>
    </source>
</evidence>
<dbReference type="EMBL" id="RDCL01000024">
    <property type="protein sequence ID" value="RMW57040.1"/>
    <property type="molecule type" value="Genomic_DNA"/>
</dbReference>
<gene>
    <name evidence="2" type="ORF">D6U17_01890</name>
</gene>
<keyword evidence="1" id="KW-1133">Transmembrane helix</keyword>
<reference evidence="2 3" key="1">
    <citation type="submission" date="2018-10" db="EMBL/GenBank/DDBJ databases">
        <title>Genome sequences of five Lactobacillus pentosus strains isolated from brines of traditionally fermented spanish-style green table olives and differences between them.</title>
        <authorList>
            <person name="Jimenez Diaz R."/>
        </authorList>
    </citation>
    <scope>NUCLEOTIDE SEQUENCE [LARGE SCALE GENOMIC DNA]</scope>
    <source>
        <strain evidence="2 3">IG8</strain>
    </source>
</reference>